<feature type="compositionally biased region" description="Polar residues" evidence="6">
    <location>
        <begin position="271"/>
        <end position="303"/>
    </location>
</feature>
<sequence>MDKETSENVTIVVKSPYQIFSDQTICCSTDWTVERLKEEITQLCPSHPSVKEQKLIYWGKLLEDKTQLKDTLKIYEEGQSNHTVHLVLKNDQTYVKGEENLFPWELTILFLCSIPFSLFFSQQMQQAYVQYMQQYMQMMMGGAMPQVPPSFMQATPPRPAQVHVPDPNDNHAENQGEDRPRDWLDWFYLSSRALIFLTIVCFYSSPFRFMLVLVIGFAIYLYQSGFFRYSGPAILIGDNPAAGPAHRPAGPQPRPSASGAPTGPPADGENAATNPGNNEDGTSNPENLEENTVPSAGSNSEGRTPSAIPIPARDEGHSQSTQTMEGERPTVLGLTWSIVANFFASLLPEQPSII</sequence>
<dbReference type="PANTHER" id="PTHR12943:SF27">
    <property type="entry name" value="HOMOCYSTEINE-INDUCED ENDOPLASMIC RETICULUM PROTEIN, ISOFORM A"/>
    <property type="match status" value="1"/>
</dbReference>
<dbReference type="SMART" id="SM00213">
    <property type="entry name" value="UBQ"/>
    <property type="match status" value="1"/>
</dbReference>
<dbReference type="GO" id="GO:0016020">
    <property type="term" value="C:membrane"/>
    <property type="evidence" value="ECO:0007669"/>
    <property type="project" value="UniProtKB-SubCell"/>
</dbReference>
<evidence type="ECO:0000313" key="10">
    <source>
        <dbReference type="RefSeq" id="XP_026685131.1"/>
    </source>
</evidence>
<keyword evidence="2 7" id="KW-0812">Transmembrane</keyword>
<feature type="compositionally biased region" description="Basic and acidic residues" evidence="6">
    <location>
        <begin position="166"/>
        <end position="177"/>
    </location>
</feature>
<feature type="transmembrane region" description="Helical" evidence="7">
    <location>
        <begin position="101"/>
        <end position="120"/>
    </location>
</feature>
<evidence type="ECO:0000313" key="9">
    <source>
        <dbReference type="Proteomes" id="UP000079169"/>
    </source>
</evidence>
<dbReference type="Gene3D" id="3.10.20.90">
    <property type="entry name" value="Phosphatidylinositol 3-kinase Catalytic Subunit, Chain A, domain 1"/>
    <property type="match status" value="1"/>
</dbReference>
<dbReference type="GeneID" id="103517121"/>
<dbReference type="RefSeq" id="XP_026685131.1">
    <property type="nucleotide sequence ID" value="XM_026829330.1"/>
</dbReference>
<dbReference type="PROSITE" id="PS50053">
    <property type="entry name" value="UBIQUITIN_2"/>
    <property type="match status" value="1"/>
</dbReference>
<dbReference type="Proteomes" id="UP000079169">
    <property type="component" value="Unplaced"/>
</dbReference>
<keyword evidence="3 7" id="KW-1133">Transmembrane helix</keyword>
<feature type="compositionally biased region" description="Low complexity" evidence="6">
    <location>
        <begin position="243"/>
        <end position="268"/>
    </location>
</feature>
<evidence type="ECO:0000256" key="7">
    <source>
        <dbReference type="SAM" id="Phobius"/>
    </source>
</evidence>
<evidence type="ECO:0000256" key="3">
    <source>
        <dbReference type="ARBA" id="ARBA00022989"/>
    </source>
</evidence>
<keyword evidence="9" id="KW-1185">Reference proteome</keyword>
<dbReference type="KEGG" id="dci:103517121"/>
<dbReference type="InterPro" id="IPR039751">
    <property type="entry name" value="HERPUD1/2"/>
</dbReference>
<keyword evidence="5" id="KW-0834">Unfolded protein response</keyword>
<evidence type="ECO:0000259" key="8">
    <source>
        <dbReference type="PROSITE" id="PS50053"/>
    </source>
</evidence>
<evidence type="ECO:0000256" key="4">
    <source>
        <dbReference type="ARBA" id="ARBA00023136"/>
    </source>
</evidence>
<evidence type="ECO:0000256" key="2">
    <source>
        <dbReference type="ARBA" id="ARBA00022692"/>
    </source>
</evidence>
<comment type="subcellular location">
    <subcellularLocation>
        <location evidence="1">Membrane</location>
    </subcellularLocation>
</comment>
<organism evidence="9 10">
    <name type="scientific">Diaphorina citri</name>
    <name type="common">Asian citrus psyllid</name>
    <dbReference type="NCBI Taxonomy" id="121845"/>
    <lineage>
        <taxon>Eukaryota</taxon>
        <taxon>Metazoa</taxon>
        <taxon>Ecdysozoa</taxon>
        <taxon>Arthropoda</taxon>
        <taxon>Hexapoda</taxon>
        <taxon>Insecta</taxon>
        <taxon>Pterygota</taxon>
        <taxon>Neoptera</taxon>
        <taxon>Paraneoptera</taxon>
        <taxon>Hemiptera</taxon>
        <taxon>Sternorrhyncha</taxon>
        <taxon>Psylloidea</taxon>
        <taxon>Psyllidae</taxon>
        <taxon>Diaphorininae</taxon>
        <taxon>Diaphorina</taxon>
    </lineage>
</organism>
<evidence type="ECO:0000256" key="6">
    <source>
        <dbReference type="SAM" id="MobiDB-lite"/>
    </source>
</evidence>
<dbReference type="CDD" id="cd01790">
    <property type="entry name" value="Ubl_HERP"/>
    <property type="match status" value="1"/>
</dbReference>
<reference evidence="10" key="1">
    <citation type="submission" date="2025-08" db="UniProtKB">
        <authorList>
            <consortium name="RefSeq"/>
        </authorList>
    </citation>
    <scope>IDENTIFICATION</scope>
</reference>
<keyword evidence="4 7" id="KW-0472">Membrane</keyword>
<name>A0A3Q0J9M2_DIACI</name>
<dbReference type="InterPro" id="IPR029071">
    <property type="entry name" value="Ubiquitin-like_domsf"/>
</dbReference>
<proteinExistence type="predicted"/>
<dbReference type="PaxDb" id="121845-A0A3Q0J9M2"/>
<feature type="region of interest" description="Disordered" evidence="6">
    <location>
        <begin position="156"/>
        <end position="177"/>
    </location>
</feature>
<dbReference type="AlphaFoldDB" id="A0A3Q0J9M2"/>
<dbReference type="SUPFAM" id="SSF54236">
    <property type="entry name" value="Ubiquitin-like"/>
    <property type="match status" value="1"/>
</dbReference>
<dbReference type="GO" id="GO:0030968">
    <property type="term" value="P:endoplasmic reticulum unfolded protein response"/>
    <property type="evidence" value="ECO:0007669"/>
    <property type="project" value="TreeGrafter"/>
</dbReference>
<accession>A0A3Q0J9M2</accession>
<dbReference type="PANTHER" id="PTHR12943">
    <property type="entry name" value="HOMOCYSTEINE-RESPONSIVE ENDOPLASMIC RETICULUM-RESIDENT UNIQUITIN-LIKE DOMAIN HERPUD PROTEIN FAMILY MEMBER"/>
    <property type="match status" value="1"/>
</dbReference>
<gene>
    <name evidence="10" type="primary">LOC103517121</name>
</gene>
<evidence type="ECO:0000256" key="5">
    <source>
        <dbReference type="ARBA" id="ARBA00023230"/>
    </source>
</evidence>
<evidence type="ECO:0000256" key="1">
    <source>
        <dbReference type="ARBA" id="ARBA00004370"/>
    </source>
</evidence>
<feature type="region of interest" description="Disordered" evidence="6">
    <location>
        <begin position="243"/>
        <end position="326"/>
    </location>
</feature>
<dbReference type="InterPro" id="IPR000626">
    <property type="entry name" value="Ubiquitin-like_dom"/>
</dbReference>
<feature type="transmembrane region" description="Helical" evidence="7">
    <location>
        <begin position="194"/>
        <end position="222"/>
    </location>
</feature>
<dbReference type="Pfam" id="PF00240">
    <property type="entry name" value="ubiquitin"/>
    <property type="match status" value="1"/>
</dbReference>
<feature type="domain" description="Ubiquitin-like" evidence="8">
    <location>
        <begin position="9"/>
        <end position="70"/>
    </location>
</feature>
<dbReference type="CTD" id="34065"/>
<dbReference type="STRING" id="121845.A0A3Q0J9M2"/>
<protein>
    <submittedName>
        <fullName evidence="10">Homocysteine-responsive endoplasmic reticulum-resident ubiquitin-like domain member 2 protein</fullName>
    </submittedName>
</protein>
<dbReference type="FunFam" id="3.10.20.90:FF:000046">
    <property type="entry name" value="Homocysteine-responsive endoplasmic reticulum-resident ubiquitin-like domain member 2 protein"/>
    <property type="match status" value="1"/>
</dbReference>